<evidence type="ECO:0000259" key="16">
    <source>
        <dbReference type="PROSITE" id="PS50081"/>
    </source>
</evidence>
<dbReference type="SMART" id="SM00220">
    <property type="entry name" value="S_TKc"/>
    <property type="match status" value="1"/>
</dbReference>
<keyword evidence="5" id="KW-0808">Transferase</keyword>
<evidence type="ECO:0000256" key="1">
    <source>
        <dbReference type="ARBA" id="ARBA00005490"/>
    </source>
</evidence>
<dbReference type="CDD" id="cd20822">
    <property type="entry name" value="C1_ScPKC1-like_rpt1"/>
    <property type="match status" value="1"/>
</dbReference>
<dbReference type="PROSITE" id="PS00479">
    <property type="entry name" value="ZF_DAG_PE_1"/>
    <property type="match status" value="1"/>
</dbReference>
<comment type="similarity">
    <text evidence="1">Belongs to the protein kinase superfamily. AGC Ser/Thr protein kinase family. PKC subfamily.</text>
</comment>
<evidence type="ECO:0000259" key="14">
    <source>
        <dbReference type="PROSITE" id="PS50004"/>
    </source>
</evidence>
<evidence type="ECO:0000256" key="8">
    <source>
        <dbReference type="ARBA" id="ARBA00022771"/>
    </source>
</evidence>
<dbReference type="EMBL" id="JADGKB010000105">
    <property type="protein sequence ID" value="KAJ3253607.1"/>
    <property type="molecule type" value="Genomic_DNA"/>
</dbReference>
<dbReference type="Pfam" id="PF00168">
    <property type="entry name" value="C2"/>
    <property type="match status" value="1"/>
</dbReference>
<dbReference type="GO" id="GO:0008270">
    <property type="term" value="F:zinc ion binding"/>
    <property type="evidence" value="ECO:0007669"/>
    <property type="project" value="UniProtKB-KW"/>
</dbReference>
<evidence type="ECO:0000256" key="3">
    <source>
        <dbReference type="ARBA" id="ARBA00022527"/>
    </source>
</evidence>
<dbReference type="InterPro" id="IPR000961">
    <property type="entry name" value="AGC-kinase_C"/>
</dbReference>
<keyword evidence="7" id="KW-0547">Nucleotide-binding</keyword>
<dbReference type="InterPro" id="IPR000719">
    <property type="entry name" value="Prot_kinase_dom"/>
</dbReference>
<keyword evidence="20" id="KW-1185">Reference proteome</keyword>
<dbReference type="EC" id="2.7.11.13" evidence="2"/>
<evidence type="ECO:0000256" key="11">
    <source>
        <dbReference type="ARBA" id="ARBA00022840"/>
    </source>
</evidence>
<comment type="caution">
    <text evidence="19">The sequence shown here is derived from an EMBL/GenBank/DDBJ whole genome shotgun (WGS) entry which is preliminary data.</text>
</comment>
<dbReference type="SMART" id="SM00742">
    <property type="entry name" value="Hr1"/>
    <property type="match status" value="2"/>
</dbReference>
<evidence type="ECO:0000256" key="6">
    <source>
        <dbReference type="ARBA" id="ARBA00022723"/>
    </source>
</evidence>
<dbReference type="Pfam" id="PF00130">
    <property type="entry name" value="C1_1"/>
    <property type="match status" value="2"/>
</dbReference>
<dbReference type="GO" id="GO:0007165">
    <property type="term" value="P:signal transduction"/>
    <property type="evidence" value="ECO:0007669"/>
    <property type="project" value="InterPro"/>
</dbReference>
<dbReference type="GO" id="GO:0004697">
    <property type="term" value="F:diacylglycerol-dependent serine/threonine kinase activity"/>
    <property type="evidence" value="ECO:0007669"/>
    <property type="project" value="UniProtKB-EC"/>
</dbReference>
<evidence type="ECO:0000313" key="20">
    <source>
        <dbReference type="Proteomes" id="UP001210925"/>
    </source>
</evidence>
<dbReference type="AlphaFoldDB" id="A0AAD5Y5W9"/>
<dbReference type="SMART" id="SM00109">
    <property type="entry name" value="C1"/>
    <property type="match status" value="2"/>
</dbReference>
<dbReference type="Pfam" id="PF00069">
    <property type="entry name" value="Pkinase"/>
    <property type="match status" value="1"/>
</dbReference>
<keyword evidence="11" id="KW-0067">ATP-binding</keyword>
<feature type="domain" description="Protein kinase" evidence="15">
    <location>
        <begin position="506"/>
        <end position="773"/>
    </location>
</feature>
<keyword evidence="4" id="KW-0597">Phosphoprotein</keyword>
<evidence type="ECO:0000256" key="4">
    <source>
        <dbReference type="ARBA" id="ARBA00022553"/>
    </source>
</evidence>
<dbReference type="SUPFAM" id="SSF57889">
    <property type="entry name" value="Cysteine-rich domain"/>
    <property type="match status" value="2"/>
</dbReference>
<dbReference type="Gene3D" id="2.60.40.150">
    <property type="entry name" value="C2 domain"/>
    <property type="match status" value="1"/>
</dbReference>
<dbReference type="InterPro" id="IPR000008">
    <property type="entry name" value="C2_dom"/>
</dbReference>
<dbReference type="SUPFAM" id="SSF46585">
    <property type="entry name" value="HR1 repeat"/>
    <property type="match status" value="2"/>
</dbReference>
<dbReference type="Gene3D" id="1.10.287.160">
    <property type="entry name" value="HR1 repeat"/>
    <property type="match status" value="2"/>
</dbReference>
<evidence type="ECO:0000256" key="5">
    <source>
        <dbReference type="ARBA" id="ARBA00022679"/>
    </source>
</evidence>
<dbReference type="SUPFAM" id="SSF56112">
    <property type="entry name" value="Protein kinase-like (PK-like)"/>
    <property type="match status" value="1"/>
</dbReference>
<dbReference type="Gene3D" id="3.30.200.20">
    <property type="entry name" value="Phosphorylase Kinase, domain 1"/>
    <property type="match status" value="2"/>
</dbReference>
<dbReference type="InterPro" id="IPR017892">
    <property type="entry name" value="Pkinase_C"/>
</dbReference>
<dbReference type="PROSITE" id="PS50081">
    <property type="entry name" value="ZF_DAG_PE_2"/>
    <property type="match status" value="2"/>
</dbReference>
<accession>A0AAD5Y5W9</accession>
<dbReference type="Gene3D" id="1.10.510.10">
    <property type="entry name" value="Transferase(Phosphotransferase) domain 1"/>
    <property type="match status" value="1"/>
</dbReference>
<keyword evidence="10" id="KW-0862">Zinc</keyword>
<feature type="domain" description="AGC-kinase C-terminal" evidence="17">
    <location>
        <begin position="774"/>
        <end position="844"/>
    </location>
</feature>
<keyword evidence="3" id="KW-0723">Serine/threonine-protein kinase</keyword>
<feature type="domain" description="C2" evidence="14">
    <location>
        <begin position="212"/>
        <end position="330"/>
    </location>
</feature>
<organism evidence="19 20">
    <name type="scientific">Boothiomyces macroporosus</name>
    <dbReference type="NCBI Taxonomy" id="261099"/>
    <lineage>
        <taxon>Eukaryota</taxon>
        <taxon>Fungi</taxon>
        <taxon>Fungi incertae sedis</taxon>
        <taxon>Chytridiomycota</taxon>
        <taxon>Chytridiomycota incertae sedis</taxon>
        <taxon>Chytridiomycetes</taxon>
        <taxon>Rhizophydiales</taxon>
        <taxon>Terramycetaceae</taxon>
        <taxon>Boothiomyces</taxon>
    </lineage>
</organism>
<feature type="domain" description="Phorbol-ester/DAG-type" evidence="16">
    <location>
        <begin position="378"/>
        <end position="426"/>
    </location>
</feature>
<feature type="compositionally biased region" description="Polar residues" evidence="13">
    <location>
        <begin position="517"/>
        <end position="530"/>
    </location>
</feature>
<reference evidence="19" key="1">
    <citation type="submission" date="2020-05" db="EMBL/GenBank/DDBJ databases">
        <title>Phylogenomic resolution of chytrid fungi.</title>
        <authorList>
            <person name="Stajich J.E."/>
            <person name="Amses K."/>
            <person name="Simmons R."/>
            <person name="Seto K."/>
            <person name="Myers J."/>
            <person name="Bonds A."/>
            <person name="Quandt C.A."/>
            <person name="Barry K."/>
            <person name="Liu P."/>
            <person name="Grigoriev I."/>
            <person name="Longcore J.E."/>
            <person name="James T.Y."/>
        </authorList>
    </citation>
    <scope>NUCLEOTIDE SEQUENCE</scope>
    <source>
        <strain evidence="19">PLAUS21</strain>
    </source>
</reference>
<sequence length="851" mass="96273">MDFEHRIADLKSKIEVEKKCKQGAEYMLSRLKEQEAIDSCEHNITETTRRLNFLQSEMYELQKMRLEANGTEIEQEYLPKPAAPKSEVKKITRRKTSNMGGLLQRFTLKSRSHSATNLNEVFEGDPGVPPISRFGYIRSDTSITREKVKIMYAETQHRLEVEQRVKEGTDKMLHARAEVDSTNSKIIEDLKSKSQECMGKIFILQRSLLAYQSLNIFDEIDNSPNIKRPNSGKLTITVLSAVGLTGKKFSKSDLFVTVSVDNSTKSKTRNSRGTWNETLFMSFEKGHEVEIAVHEQGSGILGLVWFKIYDLLEDNKMTLPEGENTSDVWLNLLPGGKIHLQLTFGALFLILVPEKPKKKGNEELIRQRAVQKFTNRRGHKFIGISSYQVLKCAICHEFLVSGQGLNCQTCDFICHRKCVDNVVSKCIAKSDLDKDENELEVKHKIPHRFSMYASRAVNWCCHCGKMLPLGKNTYLKCTECSLSCHEGCKIYIPELCGLPLKLMSELRSFQKAGPTDLSASTTSLQGSQDLVSGEKKNGLPSLQSFQSKKEMNRLSTVPDHNQVKQMNKNLSKNERQESLMFFRHGSKGVGLDDFTFLAVLGKGNFGKVMLAQEKFTNNYYGIKVLKKEFILEHDEVESDLKLDNILLTLDGHVKIADYGLCKENMAYGSATNTFCGTPEFMAPEILAEKPYGRAVDWWSFGVLIYEMVLGKAPFSGDSEERIFQAILRNPPMFPDSLDKMTVDIIQRLLNKDASKRLGGGPTDADEIKTHPYFKGINWNDVYNLKIPPPYLPKITSPTDLSNFDEEFTSEVPVLTPVHSVLSNANQEEFRGFTFVSDWAKASRAAVMTLHQ</sequence>
<feature type="region of interest" description="Disordered" evidence="13">
    <location>
        <begin position="514"/>
        <end position="535"/>
    </location>
</feature>
<keyword evidence="8" id="KW-0863">Zinc-finger</keyword>
<dbReference type="InterPro" id="IPR036274">
    <property type="entry name" value="HR1_rpt_sf"/>
</dbReference>
<dbReference type="PROSITE" id="PS50004">
    <property type="entry name" value="C2"/>
    <property type="match status" value="1"/>
</dbReference>
<keyword evidence="9 19" id="KW-0418">Kinase</keyword>
<gene>
    <name evidence="19" type="primary">PKC1_1</name>
    <name evidence="19" type="ORF">HK103_000449</name>
</gene>
<protein>
    <recommendedName>
        <fullName evidence="2">protein kinase C</fullName>
        <ecNumber evidence="2">2.7.11.13</ecNumber>
    </recommendedName>
</protein>
<dbReference type="SMART" id="SM00133">
    <property type="entry name" value="S_TK_X"/>
    <property type="match status" value="1"/>
</dbReference>
<feature type="domain" description="REM-1" evidence="18">
    <location>
        <begin position="1"/>
        <end position="67"/>
    </location>
</feature>
<dbReference type="InterPro" id="IPR002219">
    <property type="entry name" value="PKC_DAG/PE"/>
</dbReference>
<evidence type="ECO:0000313" key="19">
    <source>
        <dbReference type="EMBL" id="KAJ3253607.1"/>
    </source>
</evidence>
<dbReference type="CDD" id="cd20823">
    <property type="entry name" value="C1_ScPKC1-like_rpt2"/>
    <property type="match status" value="1"/>
</dbReference>
<feature type="domain" description="Phorbol-ester/DAG-type" evidence="16">
    <location>
        <begin position="446"/>
        <end position="496"/>
    </location>
</feature>
<dbReference type="GO" id="GO:0005524">
    <property type="term" value="F:ATP binding"/>
    <property type="evidence" value="ECO:0007669"/>
    <property type="project" value="UniProtKB-KW"/>
</dbReference>
<name>A0AAD5Y5W9_9FUNG</name>
<dbReference type="PROSITE" id="PS51285">
    <property type="entry name" value="AGC_KINASE_CTER"/>
    <property type="match status" value="1"/>
</dbReference>
<dbReference type="InterPro" id="IPR046349">
    <property type="entry name" value="C1-like_sf"/>
</dbReference>
<dbReference type="PROSITE" id="PS51860">
    <property type="entry name" value="REM_1"/>
    <property type="match status" value="1"/>
</dbReference>
<evidence type="ECO:0000256" key="9">
    <source>
        <dbReference type="ARBA" id="ARBA00022777"/>
    </source>
</evidence>
<keyword evidence="6" id="KW-0479">Metal-binding</keyword>
<dbReference type="FunFam" id="1.10.510.10:FF:000210">
    <property type="entry name" value="Non-specific serine/threonine protein kinase"/>
    <property type="match status" value="1"/>
</dbReference>
<dbReference type="InterPro" id="IPR011009">
    <property type="entry name" value="Kinase-like_dom_sf"/>
</dbReference>
<dbReference type="PROSITE" id="PS50011">
    <property type="entry name" value="PROTEIN_KINASE_DOM"/>
    <property type="match status" value="1"/>
</dbReference>
<dbReference type="Proteomes" id="UP001210925">
    <property type="component" value="Unassembled WGS sequence"/>
</dbReference>
<dbReference type="Pfam" id="PF00433">
    <property type="entry name" value="Pkinase_C"/>
    <property type="match status" value="1"/>
</dbReference>
<dbReference type="InterPro" id="IPR035892">
    <property type="entry name" value="C2_domain_sf"/>
</dbReference>
<dbReference type="PANTHER" id="PTHR24351">
    <property type="entry name" value="RIBOSOMAL PROTEIN S6 KINASE"/>
    <property type="match status" value="1"/>
</dbReference>
<evidence type="ECO:0000259" key="18">
    <source>
        <dbReference type="PROSITE" id="PS51860"/>
    </source>
</evidence>
<dbReference type="InterPro" id="IPR011072">
    <property type="entry name" value="HR1_rho-bd"/>
</dbReference>
<evidence type="ECO:0000259" key="17">
    <source>
        <dbReference type="PROSITE" id="PS51285"/>
    </source>
</evidence>
<evidence type="ECO:0000259" key="15">
    <source>
        <dbReference type="PROSITE" id="PS50011"/>
    </source>
</evidence>
<dbReference type="SMART" id="SM00239">
    <property type="entry name" value="C2"/>
    <property type="match status" value="1"/>
</dbReference>
<proteinExistence type="inferred from homology"/>
<evidence type="ECO:0000256" key="7">
    <source>
        <dbReference type="ARBA" id="ARBA00022741"/>
    </source>
</evidence>
<evidence type="ECO:0000256" key="12">
    <source>
        <dbReference type="PROSITE-ProRule" id="PRU01207"/>
    </source>
</evidence>
<evidence type="ECO:0000256" key="13">
    <source>
        <dbReference type="SAM" id="MobiDB-lite"/>
    </source>
</evidence>
<dbReference type="Pfam" id="PF02185">
    <property type="entry name" value="HR1"/>
    <property type="match status" value="1"/>
</dbReference>
<dbReference type="SUPFAM" id="SSF49562">
    <property type="entry name" value="C2 domain (Calcium/lipid-binding domain, CaLB)"/>
    <property type="match status" value="1"/>
</dbReference>
<evidence type="ECO:0000256" key="2">
    <source>
        <dbReference type="ARBA" id="ARBA00012429"/>
    </source>
</evidence>
<evidence type="ECO:0000256" key="10">
    <source>
        <dbReference type="ARBA" id="ARBA00022833"/>
    </source>
</evidence>
<keyword evidence="12" id="KW-0175">Coiled coil</keyword>
<dbReference type="Gene3D" id="3.30.60.20">
    <property type="match status" value="2"/>
</dbReference>